<dbReference type="AlphaFoldDB" id="A0AAV6PNY9"/>
<gene>
    <name evidence="2" type="ORF">JOB18_002104</name>
</gene>
<evidence type="ECO:0000256" key="1">
    <source>
        <dbReference type="SAM" id="MobiDB-lite"/>
    </source>
</evidence>
<feature type="region of interest" description="Disordered" evidence="1">
    <location>
        <begin position="1"/>
        <end position="22"/>
    </location>
</feature>
<keyword evidence="3" id="KW-1185">Reference proteome</keyword>
<protein>
    <submittedName>
        <fullName evidence="2">Uncharacterized protein</fullName>
    </submittedName>
</protein>
<feature type="compositionally biased region" description="Acidic residues" evidence="1">
    <location>
        <begin position="1"/>
        <end position="10"/>
    </location>
</feature>
<feature type="compositionally biased region" description="Basic and acidic residues" evidence="1">
    <location>
        <begin position="74"/>
        <end position="83"/>
    </location>
</feature>
<evidence type="ECO:0000313" key="3">
    <source>
        <dbReference type="Proteomes" id="UP000693946"/>
    </source>
</evidence>
<organism evidence="2 3">
    <name type="scientific">Solea senegalensis</name>
    <name type="common">Senegalese sole</name>
    <dbReference type="NCBI Taxonomy" id="28829"/>
    <lineage>
        <taxon>Eukaryota</taxon>
        <taxon>Metazoa</taxon>
        <taxon>Chordata</taxon>
        <taxon>Craniata</taxon>
        <taxon>Vertebrata</taxon>
        <taxon>Euteleostomi</taxon>
        <taxon>Actinopterygii</taxon>
        <taxon>Neopterygii</taxon>
        <taxon>Teleostei</taxon>
        <taxon>Neoteleostei</taxon>
        <taxon>Acanthomorphata</taxon>
        <taxon>Carangaria</taxon>
        <taxon>Pleuronectiformes</taxon>
        <taxon>Pleuronectoidei</taxon>
        <taxon>Soleidae</taxon>
        <taxon>Solea</taxon>
    </lineage>
</organism>
<reference evidence="2 3" key="1">
    <citation type="journal article" date="2021" name="Sci. Rep.">
        <title>Chromosome anchoring in Senegalese sole (Solea senegalensis) reveals sex-associated markers and genome rearrangements in flatfish.</title>
        <authorList>
            <person name="Guerrero-Cozar I."/>
            <person name="Gomez-Garrido J."/>
            <person name="Berbel C."/>
            <person name="Martinez-Blanch J.F."/>
            <person name="Alioto T."/>
            <person name="Claros M.G."/>
            <person name="Gagnaire P.A."/>
            <person name="Manchado M."/>
        </authorList>
    </citation>
    <scope>NUCLEOTIDE SEQUENCE [LARGE SCALE GENOMIC DNA]</scope>
    <source>
        <strain evidence="2">Sse05_10M</strain>
    </source>
</reference>
<feature type="compositionally biased region" description="Basic and acidic residues" evidence="1">
    <location>
        <begin position="11"/>
        <end position="20"/>
    </location>
</feature>
<proteinExistence type="predicted"/>
<accession>A0AAV6PNY9</accession>
<feature type="region of interest" description="Disordered" evidence="1">
    <location>
        <begin position="55"/>
        <end position="136"/>
    </location>
</feature>
<sequence>MEEEEEEEKESEGFNEEKSGKSFGLEVWKDLEGCWEEDEDGRNYGEGEGCRLSALHSAVRPRLSQPPSAQSTDPSRDRDRTEPSLHLLHPRHISPLSCSDGAVKQSLTKCPEERVNPRIHSADQAVMEEQLTEAGI</sequence>
<name>A0AAV6PNY9_SOLSE</name>
<dbReference type="EMBL" id="JAGKHQ010000021">
    <property type="protein sequence ID" value="KAG7474104.1"/>
    <property type="molecule type" value="Genomic_DNA"/>
</dbReference>
<dbReference type="Proteomes" id="UP000693946">
    <property type="component" value="Linkage Group LG9"/>
</dbReference>
<evidence type="ECO:0000313" key="2">
    <source>
        <dbReference type="EMBL" id="KAG7474104.1"/>
    </source>
</evidence>
<comment type="caution">
    <text evidence="2">The sequence shown here is derived from an EMBL/GenBank/DDBJ whole genome shotgun (WGS) entry which is preliminary data.</text>
</comment>